<dbReference type="Proteomes" id="UP000756346">
    <property type="component" value="Unassembled WGS sequence"/>
</dbReference>
<reference evidence="1" key="1">
    <citation type="journal article" date="2021" name="Nat. Commun.">
        <title>Genetic determinants of endophytism in the Arabidopsis root mycobiome.</title>
        <authorList>
            <person name="Mesny F."/>
            <person name="Miyauchi S."/>
            <person name="Thiergart T."/>
            <person name="Pickel B."/>
            <person name="Atanasova L."/>
            <person name="Karlsson M."/>
            <person name="Huettel B."/>
            <person name="Barry K.W."/>
            <person name="Haridas S."/>
            <person name="Chen C."/>
            <person name="Bauer D."/>
            <person name="Andreopoulos W."/>
            <person name="Pangilinan J."/>
            <person name="LaButti K."/>
            <person name="Riley R."/>
            <person name="Lipzen A."/>
            <person name="Clum A."/>
            <person name="Drula E."/>
            <person name="Henrissat B."/>
            <person name="Kohler A."/>
            <person name="Grigoriev I.V."/>
            <person name="Martin F.M."/>
            <person name="Hacquard S."/>
        </authorList>
    </citation>
    <scope>NUCLEOTIDE SEQUENCE</scope>
    <source>
        <strain evidence="1">MPI-CAGE-CH-0230</strain>
    </source>
</reference>
<gene>
    <name evidence="1" type="ORF">B0I36DRAFT_356012</name>
</gene>
<protein>
    <submittedName>
        <fullName evidence="1">Uncharacterized protein</fullName>
    </submittedName>
</protein>
<dbReference type="EMBL" id="JAGTJQ010000014">
    <property type="protein sequence ID" value="KAH7012619.1"/>
    <property type="molecule type" value="Genomic_DNA"/>
</dbReference>
<dbReference type="RefSeq" id="XP_046004884.1">
    <property type="nucleotide sequence ID" value="XM_046157516.1"/>
</dbReference>
<accession>A0A9P8XU88</accession>
<dbReference type="AlphaFoldDB" id="A0A9P8XU88"/>
<proteinExistence type="predicted"/>
<comment type="caution">
    <text evidence="1">The sequence shown here is derived from an EMBL/GenBank/DDBJ whole genome shotgun (WGS) entry which is preliminary data.</text>
</comment>
<name>A0A9P8XU88_9PEZI</name>
<dbReference type="GeneID" id="70187062"/>
<evidence type="ECO:0000313" key="1">
    <source>
        <dbReference type="EMBL" id="KAH7012619.1"/>
    </source>
</evidence>
<organism evidence="1 2">
    <name type="scientific">Microdochium trichocladiopsis</name>
    <dbReference type="NCBI Taxonomy" id="1682393"/>
    <lineage>
        <taxon>Eukaryota</taxon>
        <taxon>Fungi</taxon>
        <taxon>Dikarya</taxon>
        <taxon>Ascomycota</taxon>
        <taxon>Pezizomycotina</taxon>
        <taxon>Sordariomycetes</taxon>
        <taxon>Xylariomycetidae</taxon>
        <taxon>Xylariales</taxon>
        <taxon>Microdochiaceae</taxon>
        <taxon>Microdochium</taxon>
    </lineage>
</organism>
<sequence>MAMTSLATTRRETCPASYCPAKPQFLPTIISEGTCPADWILGDEVPDWAVQQHGWYPTIKMTSLEKASAECLDRSTAGYNLMKGLEEAERITQAVNAGMELYLWLLPSGGVYVDLR</sequence>
<evidence type="ECO:0000313" key="2">
    <source>
        <dbReference type="Proteomes" id="UP000756346"/>
    </source>
</evidence>
<keyword evidence="2" id="KW-1185">Reference proteome</keyword>